<evidence type="ECO:0000313" key="2">
    <source>
        <dbReference type="EMBL" id="CRL10027.1"/>
    </source>
</evidence>
<dbReference type="PANTHER" id="PTHR11895">
    <property type="entry name" value="TRANSAMIDASE"/>
    <property type="match status" value="1"/>
</dbReference>
<dbReference type="EMBL" id="CVRL01000011">
    <property type="protein sequence ID" value="CRL10027.1"/>
    <property type="molecule type" value="Genomic_DNA"/>
</dbReference>
<dbReference type="GO" id="GO:0016740">
    <property type="term" value="F:transferase activity"/>
    <property type="evidence" value="ECO:0007669"/>
    <property type="project" value="UniProtKB-KW"/>
</dbReference>
<accession>A0A0H5CYB4</accession>
<evidence type="ECO:0000313" key="3">
    <source>
        <dbReference type="Proteomes" id="UP000043764"/>
    </source>
</evidence>
<keyword evidence="2" id="KW-0436">Ligase</keyword>
<dbReference type="EC" id="6.3.5.-" evidence="2"/>
<feature type="domain" description="Amidase" evidence="1">
    <location>
        <begin position="24"/>
        <end position="447"/>
    </location>
</feature>
<dbReference type="InterPro" id="IPR000120">
    <property type="entry name" value="Amidase"/>
</dbReference>
<dbReference type="PANTHER" id="PTHR11895:SF76">
    <property type="entry name" value="INDOLEACETAMIDE HYDROLASE"/>
    <property type="match status" value="1"/>
</dbReference>
<gene>
    <name evidence="2" type="primary">gatA_2</name>
    <name evidence="2" type="ORF">NIT7321_00868</name>
</gene>
<dbReference type="InterPro" id="IPR023631">
    <property type="entry name" value="Amidase_dom"/>
</dbReference>
<sequence>MSAHFQSARQVLRDLATRKLTAAELMEHTLARIDALNPDINAIVARRDGAELMKEAETADHARTRGPLHGLPIAIKDLANVAGLTTTQGSPMLRDFVPAEDELFVARLRAAGAIIVGKTNTPEFGLGSHTFNPVHGATANPYDTTRSCGGSSGGAAAALATGMLSLADGSDMMGSLRNPAGWCNVYGFRPTWGRVPSQPRGDLFLHPLATIGPMARSPEDLAILLDVMSGADPRQPLSATCWADSPTAPLPTAQPMRIGWLGDWGGAYPMEPGILETTRASLDVLADLGHRIEEVQPPFPADRIWQAWSTLRSYALTASLRIFAGQRGQLKASAQWELDRGLALTGQEVQSASDLRSDWQRSAARLFERYDALILPTAQCWPFDIKMGHPTRINEVPMDTYHRWMEVVVPVSLLGLPSVAVPAGFGDEGLPIGVQMFGAHGRDRALLALAQQYHEATDWPNRRPPPGPNP</sequence>
<dbReference type="Proteomes" id="UP000043764">
    <property type="component" value="Unassembled WGS sequence"/>
</dbReference>
<name>A0A0H5CYB4_9RHOB</name>
<proteinExistence type="predicted"/>
<dbReference type="NCBIfam" id="NF005686">
    <property type="entry name" value="PRK07486.1"/>
    <property type="match status" value="1"/>
</dbReference>
<dbReference type="AlphaFoldDB" id="A0A0H5CYB4"/>
<dbReference type="SUPFAM" id="SSF75304">
    <property type="entry name" value="Amidase signature (AS) enzymes"/>
    <property type="match status" value="1"/>
</dbReference>
<organism evidence="2 3">
    <name type="scientific">Phaeobacter italicus</name>
    <dbReference type="NCBI Taxonomy" id="481446"/>
    <lineage>
        <taxon>Bacteria</taxon>
        <taxon>Pseudomonadati</taxon>
        <taxon>Pseudomonadota</taxon>
        <taxon>Alphaproteobacteria</taxon>
        <taxon>Rhodobacterales</taxon>
        <taxon>Roseobacteraceae</taxon>
        <taxon>Phaeobacter</taxon>
    </lineage>
</organism>
<protein>
    <submittedName>
        <fullName evidence="2">Glutamyl-tRNA(Gln) amidotransferase subunit A</fullName>
        <ecNumber evidence="2">6.3.5.-</ecNumber>
    </submittedName>
</protein>
<dbReference type="InterPro" id="IPR036928">
    <property type="entry name" value="AS_sf"/>
</dbReference>
<dbReference type="Pfam" id="PF01425">
    <property type="entry name" value="Amidase"/>
    <property type="match status" value="1"/>
</dbReference>
<reference evidence="3" key="1">
    <citation type="submission" date="2015-05" db="EMBL/GenBank/DDBJ databases">
        <authorList>
            <person name="Rodrigo-Torres Lidia"/>
            <person name="Arahal R.David."/>
        </authorList>
    </citation>
    <scope>NUCLEOTIDE SEQUENCE [LARGE SCALE GENOMIC DNA]</scope>
    <source>
        <strain evidence="3">CECT 7321</strain>
    </source>
</reference>
<dbReference type="Gene3D" id="3.90.1300.10">
    <property type="entry name" value="Amidase signature (AS) domain"/>
    <property type="match status" value="1"/>
</dbReference>
<keyword evidence="2" id="KW-0808">Transferase</keyword>
<dbReference type="STRING" id="481446.NIT7645_03208"/>
<evidence type="ECO:0000259" key="1">
    <source>
        <dbReference type="Pfam" id="PF01425"/>
    </source>
</evidence>
<keyword evidence="3" id="KW-1185">Reference proteome</keyword>
<dbReference type="GO" id="GO:0016874">
    <property type="term" value="F:ligase activity"/>
    <property type="evidence" value="ECO:0007669"/>
    <property type="project" value="UniProtKB-KW"/>
</dbReference>
<dbReference type="RefSeq" id="WP_050672707.1">
    <property type="nucleotide sequence ID" value="NZ_CVRL01000011.1"/>
</dbReference>